<dbReference type="PANTHER" id="PTHR47643:SF2">
    <property type="entry name" value="TPR DOMAIN PROTEIN (AFU_ORTHOLOGUE AFUA_5G12710)"/>
    <property type="match status" value="1"/>
</dbReference>
<feature type="region of interest" description="Disordered" evidence="2">
    <location>
        <begin position="1"/>
        <end position="41"/>
    </location>
</feature>
<feature type="compositionally biased region" description="Basic and acidic residues" evidence="2">
    <location>
        <begin position="24"/>
        <end position="41"/>
    </location>
</feature>
<dbReference type="Pfam" id="PF06985">
    <property type="entry name" value="HET"/>
    <property type="match status" value="1"/>
</dbReference>
<dbReference type="InterPro" id="IPR010730">
    <property type="entry name" value="HET"/>
</dbReference>
<sequence>MASNTLFMSPEESARIQTAIQDKITQREEQKGQPREAKDSKALVEQAVSTSLMQDLSSAAFGFGAPNKRRDTMPAYEIGSPYLPCTEKLEDLRPMKLMDLRMETHHRGHFLMLRRVSPVAILEASSWTVVQDRSKDVERMELFLHKSQHGYNVLDMASELIVREPYYTLNSNGEPAIRVDHPSDLIITEISESPESWRQEIHNTPSHEPPSAEAYKRQGNHALLKKRDYAQALFCYTKGLELLHHVQSDNTLRNDLYRNRSYVNLQLQRFDEAKSDALSSITNNPTDDLNAKAYNRAGLAAYGQGQFLDAKKYFEKQAKVQPDDQHVKPHFRRVDARLREATEGVYNMSRIVSSLTKTGGRPDTASFDGPTGIKCSPGAGRGLFATRDIQPNEIIMCEKAFCVAWSHESETFSALVCDIRELAAIKVFPAGLHKAVVQKLLKNPSQVEKVLDLHGDYMGMGKKLIKVDDVPVIDTFQIHDIVQRNAFGPGQQTEDEDISNASTGLWIRASYINHSCIPNVKKDFIGDLMLFRAMRKIAAGEEITHAYDESSDYEARKATIKRTWDFECRCPLCLVEEMESDDLRQRRREAEEKASLFVESNNPAGASTILVRKAKMLRQVLGETYDEKKPSWLIDVQDLCIVEGNAQGRYIALSYTWFDVKGLSKDVEPLQLTSSNIHAMKTPDALRKEASRLPNVIKDAMELTSRLGERWLWVDRLCIVQDGPQKKSECMRMDHIYSGAYLTIAAATIYDERDLSNRDNMAIVPRIRHLYHRLGLTKWAKRAWTYQEYILSKRVVFFLEEEIFWQCEISIWDQISLQPYQDEQSSVATVTAERHSTVLRTLSTPAYPDFELYRDIICPYNGRNLSYQEDGLSACLGILNRLEPAFPGGFIFGLPRLYLDHSLLWQPLKRPPTYVEPGVRVSLISDDSTLRRDPSTRRPSLPSWAWCGWQCFVDPTSLLKAFSLGQPLDQEFKRNPRTLQNLVTWKPVGAECEHEEGLNQRLFWSSRSNLITARVPSACFFSAATLALRADRIIPLFGAAFISAEANPVLGEKPLGDSPKVVVIQDHSGMFSGLLRVTGNSTRENGQEIKLIAVSQGRANGRNLNESYEDRVFHRSIYHDGKPFRPLWDEYERWVDRPGTMTSCDGQYYVCEQEGAYKPSFDPPLTAYDDEVMYEFMNVLWVEDGESGVSYRAGCGYVLKDRWEAMTPTETDVILG</sequence>
<dbReference type="PROSITE" id="PS50280">
    <property type="entry name" value="SET"/>
    <property type="match status" value="1"/>
</dbReference>
<proteinExistence type="predicted"/>
<keyword evidence="1" id="KW-0802">TPR repeat</keyword>
<dbReference type="AlphaFoldDB" id="A0A8J2NBG9"/>
<evidence type="ECO:0000313" key="5">
    <source>
        <dbReference type="Proteomes" id="UP000693738"/>
    </source>
</evidence>
<dbReference type="InterPro" id="IPR053209">
    <property type="entry name" value="Gramillin-biosynth_MTr"/>
</dbReference>
<dbReference type="PANTHER" id="PTHR47643">
    <property type="entry name" value="TPR DOMAIN PROTEIN (AFU_ORTHOLOGUE AFUA_5G12710)"/>
    <property type="match status" value="1"/>
</dbReference>
<evidence type="ECO:0000256" key="1">
    <source>
        <dbReference type="PROSITE-ProRule" id="PRU00339"/>
    </source>
</evidence>
<dbReference type="PROSITE" id="PS50005">
    <property type="entry name" value="TPR"/>
    <property type="match status" value="1"/>
</dbReference>
<dbReference type="InterPro" id="IPR019734">
    <property type="entry name" value="TPR_rpt"/>
</dbReference>
<dbReference type="EMBL" id="CAJSTJ010000122">
    <property type="protein sequence ID" value="CAG7558038.1"/>
    <property type="molecule type" value="Genomic_DNA"/>
</dbReference>
<comment type="caution">
    <text evidence="4">The sequence shown here is derived from an EMBL/GenBank/DDBJ whole genome shotgun (WGS) entry which is preliminary data.</text>
</comment>
<accession>A0A8J2NBG9</accession>
<evidence type="ECO:0000313" key="4">
    <source>
        <dbReference type="EMBL" id="CAG7558038.1"/>
    </source>
</evidence>
<dbReference type="Pfam" id="PF00856">
    <property type="entry name" value="SET"/>
    <property type="match status" value="1"/>
</dbReference>
<protein>
    <recommendedName>
        <fullName evidence="3">SET domain-containing protein</fullName>
    </recommendedName>
</protein>
<gene>
    <name evidence="4" type="ORF">FEQUK3_LOCUS3760</name>
</gene>
<dbReference type="Proteomes" id="UP000693738">
    <property type="component" value="Unassembled WGS sequence"/>
</dbReference>
<dbReference type="InterPro" id="IPR001214">
    <property type="entry name" value="SET_dom"/>
</dbReference>
<evidence type="ECO:0000259" key="3">
    <source>
        <dbReference type="PROSITE" id="PS50280"/>
    </source>
</evidence>
<feature type="domain" description="SET" evidence="3">
    <location>
        <begin position="369"/>
        <end position="548"/>
    </location>
</feature>
<name>A0A8J2NBG9_FUSEQ</name>
<reference evidence="4" key="1">
    <citation type="submission" date="2021-05" db="EMBL/GenBank/DDBJ databases">
        <authorList>
            <person name="Khan N."/>
        </authorList>
    </citation>
    <scope>NUCLEOTIDE SEQUENCE</scope>
</reference>
<dbReference type="SMART" id="SM00028">
    <property type="entry name" value="TPR"/>
    <property type="match status" value="3"/>
</dbReference>
<feature type="repeat" description="TPR" evidence="1">
    <location>
        <begin position="291"/>
        <end position="324"/>
    </location>
</feature>
<dbReference type="SMART" id="SM00317">
    <property type="entry name" value="SET"/>
    <property type="match status" value="1"/>
</dbReference>
<evidence type="ECO:0000256" key="2">
    <source>
        <dbReference type="SAM" id="MobiDB-lite"/>
    </source>
</evidence>
<organism evidence="4 5">
    <name type="scientific">Fusarium equiseti</name>
    <name type="common">Fusarium scirpi</name>
    <dbReference type="NCBI Taxonomy" id="61235"/>
    <lineage>
        <taxon>Eukaryota</taxon>
        <taxon>Fungi</taxon>
        <taxon>Dikarya</taxon>
        <taxon>Ascomycota</taxon>
        <taxon>Pezizomycotina</taxon>
        <taxon>Sordariomycetes</taxon>
        <taxon>Hypocreomycetidae</taxon>
        <taxon>Hypocreales</taxon>
        <taxon>Nectriaceae</taxon>
        <taxon>Fusarium</taxon>
        <taxon>Fusarium incarnatum-equiseti species complex</taxon>
    </lineage>
</organism>
<dbReference type="CDD" id="cd20071">
    <property type="entry name" value="SET_SMYD"/>
    <property type="match status" value="1"/>
</dbReference>